<evidence type="ECO:0000256" key="1">
    <source>
        <dbReference type="SAM" id="SignalP"/>
    </source>
</evidence>
<dbReference type="Proteomes" id="UP000184465">
    <property type="component" value="Unassembled WGS sequence"/>
</dbReference>
<keyword evidence="1" id="KW-0732">Signal</keyword>
<keyword evidence="3" id="KW-1185">Reference proteome</keyword>
<proteinExistence type="predicted"/>
<feature type="chain" id="PRO_5013087777" evidence="1">
    <location>
        <begin position="24"/>
        <end position="223"/>
    </location>
</feature>
<dbReference type="EMBL" id="FRAG01000142">
    <property type="protein sequence ID" value="SHK65676.1"/>
    <property type="molecule type" value="Genomic_DNA"/>
</dbReference>
<evidence type="ECO:0000313" key="2">
    <source>
        <dbReference type="EMBL" id="SHK65676.1"/>
    </source>
</evidence>
<name>A0A1M6U927_PARC5</name>
<dbReference type="RefSeq" id="WP_073153900.1">
    <property type="nucleotide sequence ID" value="NZ_FRAG01000142.1"/>
</dbReference>
<evidence type="ECO:0000313" key="3">
    <source>
        <dbReference type="Proteomes" id="UP000184465"/>
    </source>
</evidence>
<protein>
    <submittedName>
        <fullName evidence="2">Uncharacterized protein</fullName>
    </submittedName>
</protein>
<reference evidence="2 3" key="1">
    <citation type="submission" date="2016-11" db="EMBL/GenBank/DDBJ databases">
        <authorList>
            <person name="Jaros S."/>
            <person name="Januszkiewicz K."/>
            <person name="Wedrychowicz H."/>
        </authorList>
    </citation>
    <scope>NUCLEOTIDE SEQUENCE [LARGE SCALE GENOMIC DNA]</scope>
    <source>
        <strain evidence="2 3">DSM 15212</strain>
    </source>
</reference>
<sequence>MRKVLSLVLVICLFSSLGVTSFAVDGNFDGEFTVIGDELSREEIEKIKEDQIQKEIQKEINKSLTMDNSYEISPRSIPEWEYKSVKVGSAKARKVPIGFAGKQPRDGIVFEDKGGRIHWQDSGFEKNVSFSVSIAGELVSVGVSAAAGKKVDKVTGYSARVPDIYVGKPVKLFVSKDFEVTKFKLMRRKVYGNTGEYGKWEYVKSFTTEVPVRPYLKIKKVEN</sequence>
<organism evidence="2 3">
    <name type="scientific">Paramaledivibacter caminithermalis (strain DSM 15212 / CIP 107654 / DViRD3)</name>
    <name type="common">Clostridium caminithermale</name>
    <dbReference type="NCBI Taxonomy" id="1121301"/>
    <lineage>
        <taxon>Bacteria</taxon>
        <taxon>Bacillati</taxon>
        <taxon>Bacillota</taxon>
        <taxon>Clostridia</taxon>
        <taxon>Peptostreptococcales</taxon>
        <taxon>Caminicellaceae</taxon>
        <taxon>Paramaledivibacter</taxon>
    </lineage>
</organism>
<gene>
    <name evidence="2" type="ORF">SAMN02745912_03898</name>
</gene>
<feature type="signal peptide" evidence="1">
    <location>
        <begin position="1"/>
        <end position="23"/>
    </location>
</feature>
<dbReference type="AlphaFoldDB" id="A0A1M6U927"/>
<accession>A0A1M6U927</accession>